<reference evidence="12 13" key="1">
    <citation type="submission" date="2024-02" db="EMBL/GenBank/DDBJ databases">
        <authorList>
            <person name="Grouzdev D."/>
        </authorList>
    </citation>
    <scope>NUCLEOTIDE SEQUENCE [LARGE SCALE GENOMIC DNA]</scope>
    <source>
        <strain evidence="12 13">9N</strain>
    </source>
</reference>
<evidence type="ECO:0000256" key="6">
    <source>
        <dbReference type="ARBA" id="ARBA00022960"/>
    </source>
</evidence>
<keyword evidence="13" id="KW-1185">Reference proteome</keyword>
<evidence type="ECO:0000256" key="4">
    <source>
        <dbReference type="ARBA" id="ARBA00022679"/>
    </source>
</evidence>
<keyword evidence="4 12" id="KW-0808">Transferase</keyword>
<dbReference type="InterPro" id="IPR005490">
    <property type="entry name" value="LD_TPept_cat_dom"/>
</dbReference>
<keyword evidence="8 9" id="KW-0961">Cell wall biogenesis/degradation</keyword>
<dbReference type="CDD" id="cd16913">
    <property type="entry name" value="YkuD_like"/>
    <property type="match status" value="1"/>
</dbReference>
<gene>
    <name evidence="12" type="ORF">V3H18_12310</name>
</gene>
<organism evidence="12 13">
    <name type="scientific">Methylocystis borbori</name>
    <dbReference type="NCBI Taxonomy" id="3118750"/>
    <lineage>
        <taxon>Bacteria</taxon>
        <taxon>Pseudomonadati</taxon>
        <taxon>Pseudomonadota</taxon>
        <taxon>Alphaproteobacteria</taxon>
        <taxon>Hyphomicrobiales</taxon>
        <taxon>Methylocystaceae</taxon>
        <taxon>Methylocystis</taxon>
    </lineage>
</organism>
<dbReference type="SUPFAM" id="SSF141523">
    <property type="entry name" value="L,D-transpeptidase catalytic domain-like"/>
    <property type="match status" value="1"/>
</dbReference>
<keyword evidence="7 9" id="KW-0573">Peptidoglycan synthesis</keyword>
<name>A0ABU7XIX4_9HYPH</name>
<keyword evidence="5" id="KW-0378">Hydrolase</keyword>
<evidence type="ECO:0000256" key="1">
    <source>
        <dbReference type="ARBA" id="ARBA00004752"/>
    </source>
</evidence>
<dbReference type="InterPro" id="IPR038063">
    <property type="entry name" value="Transpep_catalytic_dom"/>
</dbReference>
<dbReference type="RefSeq" id="WP_332082366.1">
    <property type="nucleotide sequence ID" value="NZ_JAZHYN010000038.1"/>
</dbReference>
<dbReference type="EMBL" id="JAZHYN010000038">
    <property type="protein sequence ID" value="MEF3367318.1"/>
    <property type="molecule type" value="Genomic_DNA"/>
</dbReference>
<evidence type="ECO:0000256" key="8">
    <source>
        <dbReference type="ARBA" id="ARBA00023316"/>
    </source>
</evidence>
<sequence>MSRQTKFDASRFLAVAALAAATGLASTAVQAKERSFFEALFNPQGQNEEMTAYYNDGREQQAYYGAQDQQQAYYGGQDQQGAYGEQEDQKLAREYPSTTREIVADPTNERPGTITVDTKNRYLYLSLPNGEAVRYGVGVGRDGFTWKGRTHVGRKEAWPDWTPPAAMLKRRPDLPRHMAGGEDNPLGARAMYLFSGDRDTMFRIHGSNEPWSIGQAVSSGCIRMLNTDVTDLYSRVKVGTAVNVL</sequence>
<keyword evidence="6 9" id="KW-0133">Cell shape</keyword>
<dbReference type="Pfam" id="PF03734">
    <property type="entry name" value="YkuD"/>
    <property type="match status" value="1"/>
</dbReference>
<keyword evidence="3" id="KW-0328">Glycosyltransferase</keyword>
<accession>A0ABU7XIX4</accession>
<comment type="similarity">
    <text evidence="2">Belongs to the YkuD family.</text>
</comment>
<dbReference type="Gene3D" id="2.40.440.10">
    <property type="entry name" value="L,D-transpeptidase catalytic domain-like"/>
    <property type="match status" value="1"/>
</dbReference>
<feature type="chain" id="PRO_5047496062" evidence="10">
    <location>
        <begin position="32"/>
        <end position="245"/>
    </location>
</feature>
<evidence type="ECO:0000256" key="3">
    <source>
        <dbReference type="ARBA" id="ARBA00022676"/>
    </source>
</evidence>
<dbReference type="PROSITE" id="PS52029">
    <property type="entry name" value="LD_TPASE"/>
    <property type="match status" value="1"/>
</dbReference>
<evidence type="ECO:0000313" key="13">
    <source>
        <dbReference type="Proteomes" id="UP001350748"/>
    </source>
</evidence>
<dbReference type="Proteomes" id="UP001350748">
    <property type="component" value="Unassembled WGS sequence"/>
</dbReference>
<dbReference type="EC" id="2.3.2.-" evidence="12"/>
<evidence type="ECO:0000313" key="12">
    <source>
        <dbReference type="EMBL" id="MEF3367318.1"/>
    </source>
</evidence>
<evidence type="ECO:0000256" key="10">
    <source>
        <dbReference type="SAM" id="SignalP"/>
    </source>
</evidence>
<evidence type="ECO:0000256" key="5">
    <source>
        <dbReference type="ARBA" id="ARBA00022801"/>
    </source>
</evidence>
<evidence type="ECO:0000256" key="9">
    <source>
        <dbReference type="PROSITE-ProRule" id="PRU01373"/>
    </source>
</evidence>
<evidence type="ECO:0000256" key="7">
    <source>
        <dbReference type="ARBA" id="ARBA00022984"/>
    </source>
</evidence>
<dbReference type="PANTHER" id="PTHR30582">
    <property type="entry name" value="L,D-TRANSPEPTIDASE"/>
    <property type="match status" value="1"/>
</dbReference>
<feature type="active site" description="Nucleophile" evidence="9">
    <location>
        <position position="221"/>
    </location>
</feature>
<evidence type="ECO:0000259" key="11">
    <source>
        <dbReference type="PROSITE" id="PS52029"/>
    </source>
</evidence>
<proteinExistence type="inferred from homology"/>
<feature type="signal peptide" evidence="10">
    <location>
        <begin position="1"/>
        <end position="31"/>
    </location>
</feature>
<dbReference type="GO" id="GO:0016746">
    <property type="term" value="F:acyltransferase activity"/>
    <property type="evidence" value="ECO:0007669"/>
    <property type="project" value="UniProtKB-KW"/>
</dbReference>
<protein>
    <submittedName>
        <fullName evidence="12">L,D-transpeptidase</fullName>
        <ecNumber evidence="12">2.3.2.-</ecNumber>
    </submittedName>
</protein>
<evidence type="ECO:0000256" key="2">
    <source>
        <dbReference type="ARBA" id="ARBA00005992"/>
    </source>
</evidence>
<dbReference type="InterPro" id="IPR050979">
    <property type="entry name" value="LD-transpeptidase"/>
</dbReference>
<feature type="domain" description="L,D-TPase catalytic" evidence="11">
    <location>
        <begin position="112"/>
        <end position="245"/>
    </location>
</feature>
<feature type="active site" description="Proton donor/acceptor" evidence="9">
    <location>
        <position position="205"/>
    </location>
</feature>
<keyword evidence="12" id="KW-0012">Acyltransferase</keyword>
<dbReference type="PANTHER" id="PTHR30582:SF24">
    <property type="entry name" value="L,D-TRANSPEPTIDASE ERFK_SRFK-RELATED"/>
    <property type="match status" value="1"/>
</dbReference>
<keyword evidence="10" id="KW-0732">Signal</keyword>
<comment type="pathway">
    <text evidence="1 9">Cell wall biogenesis; peptidoglycan biosynthesis.</text>
</comment>
<comment type="caution">
    <text evidence="12">The sequence shown here is derived from an EMBL/GenBank/DDBJ whole genome shotgun (WGS) entry which is preliminary data.</text>
</comment>